<dbReference type="PANTHER" id="PTHR45753:SF3">
    <property type="entry name" value="ORNITHINE TRANSCARBAMYLASE, MITOCHONDRIAL"/>
    <property type="match status" value="1"/>
</dbReference>
<evidence type="ECO:0000256" key="2">
    <source>
        <dbReference type="RuleBase" id="RU003634"/>
    </source>
</evidence>
<evidence type="ECO:0000256" key="1">
    <source>
        <dbReference type="ARBA" id="ARBA00022679"/>
    </source>
</evidence>
<dbReference type="Proteomes" id="UP000515819">
    <property type="component" value="Chromosome"/>
</dbReference>
<evidence type="ECO:0000259" key="3">
    <source>
        <dbReference type="Pfam" id="PF00185"/>
    </source>
</evidence>
<reference evidence="5 6" key="1">
    <citation type="submission" date="2020-08" db="EMBL/GenBank/DDBJ databases">
        <authorList>
            <person name="Liu C."/>
            <person name="Sun Q."/>
        </authorList>
    </citation>
    <scope>NUCLEOTIDE SEQUENCE [LARGE SCALE GENOMIC DNA]</scope>
    <source>
        <strain evidence="5 6">NSJ-4</strain>
    </source>
</reference>
<dbReference type="GO" id="GO:0004585">
    <property type="term" value="F:ornithine carbamoyltransferase activity"/>
    <property type="evidence" value="ECO:0007669"/>
    <property type="project" value="UniProtKB-ARBA"/>
</dbReference>
<evidence type="ECO:0000313" key="6">
    <source>
        <dbReference type="Proteomes" id="UP000515819"/>
    </source>
</evidence>
<dbReference type="PROSITE" id="PS00097">
    <property type="entry name" value="CARBAMOYLTRANSFERASE"/>
    <property type="match status" value="1"/>
</dbReference>
<dbReference type="Pfam" id="PF02729">
    <property type="entry name" value="OTCace_N"/>
    <property type="match status" value="1"/>
</dbReference>
<dbReference type="RefSeq" id="WP_021984884.1">
    <property type="nucleotide sequence ID" value="NZ_CP060632.1"/>
</dbReference>
<dbReference type="GO" id="GO:0042450">
    <property type="term" value="P:L-arginine biosynthetic process via ornithine"/>
    <property type="evidence" value="ECO:0007669"/>
    <property type="project" value="TreeGrafter"/>
</dbReference>
<dbReference type="AlphaFoldDB" id="A0A7G9FMT9"/>
<sequence>MKNMLNFKNFSAEELQKILDLALDMKKNPEKYSHALEGKKLYTLFEKTSTRTFLSFTTGMTELGGTYYNQLWKDSNFVLGEPVSEIKYVCRNVDIIMARLVKNETVELFGDNVTVPFINGCDNSYHPCQILADALTIIEKFGSLNVKFLYIGAKNNVFNSLVEFFSKMKQGTLYGLTPLVNDTACGPDFYEEAKKTGYYVELDPNMPMDEVKKYVKDMDICYTDTWLDMEFFNDPAYQDKKKELMDKMMPYQLNDEFLEGSHALVFHDMPMHVGFEISKDVEMKNLDHILDQAENRRHAEKAVMYTLIKGI</sequence>
<name>A0A7G9FMT9_9FIRM</name>
<dbReference type="PRINTS" id="PR00102">
    <property type="entry name" value="OTCASE"/>
</dbReference>
<keyword evidence="1 2" id="KW-0808">Transferase</keyword>
<dbReference type="PRINTS" id="PR00100">
    <property type="entry name" value="AOTCASE"/>
</dbReference>
<accession>A0A7G9FMT9</accession>
<dbReference type="InterPro" id="IPR036901">
    <property type="entry name" value="Asp/Orn_carbamoylTrfase_sf"/>
</dbReference>
<dbReference type="KEGG" id="wcp:H9Q76_00740"/>
<dbReference type="InterPro" id="IPR002292">
    <property type="entry name" value="Orn/put_carbamltrans"/>
</dbReference>
<dbReference type="GO" id="GO:0019240">
    <property type="term" value="P:citrulline biosynthetic process"/>
    <property type="evidence" value="ECO:0007669"/>
    <property type="project" value="TreeGrafter"/>
</dbReference>
<dbReference type="GO" id="GO:0016597">
    <property type="term" value="F:amino acid binding"/>
    <property type="evidence" value="ECO:0007669"/>
    <property type="project" value="InterPro"/>
</dbReference>
<organism evidence="5 6">
    <name type="scientific">Wujia chipingensis</name>
    <dbReference type="NCBI Taxonomy" id="2763670"/>
    <lineage>
        <taxon>Bacteria</taxon>
        <taxon>Bacillati</taxon>
        <taxon>Bacillota</taxon>
        <taxon>Clostridia</taxon>
        <taxon>Lachnospirales</taxon>
        <taxon>Lachnospiraceae</taxon>
        <taxon>Wujia</taxon>
    </lineage>
</organism>
<feature type="domain" description="Aspartate/ornithine carbamoyltransferase carbamoyl-P binding" evidence="4">
    <location>
        <begin position="2"/>
        <end position="139"/>
    </location>
</feature>
<comment type="similarity">
    <text evidence="2">Belongs to the aspartate/ornithine carbamoyltransferase superfamily.</text>
</comment>
<keyword evidence="6" id="KW-1185">Reference proteome</keyword>
<feature type="domain" description="Aspartate/ornithine carbamoyltransferase Asp/Orn-binding" evidence="3">
    <location>
        <begin position="145"/>
        <end position="306"/>
    </location>
</feature>
<dbReference type="InterPro" id="IPR006130">
    <property type="entry name" value="Asp/Orn_carbamoylTrfase"/>
</dbReference>
<evidence type="ECO:0000313" key="5">
    <source>
        <dbReference type="EMBL" id="QNL99870.1"/>
    </source>
</evidence>
<dbReference type="InterPro" id="IPR006131">
    <property type="entry name" value="Asp_carbamoyltransf_Asp/Orn-bd"/>
</dbReference>
<dbReference type="PANTHER" id="PTHR45753">
    <property type="entry name" value="ORNITHINE CARBAMOYLTRANSFERASE, MITOCHONDRIAL"/>
    <property type="match status" value="1"/>
</dbReference>
<dbReference type="InterPro" id="IPR006132">
    <property type="entry name" value="Asp/Orn_carbamoyltranf_P-bd"/>
</dbReference>
<gene>
    <name evidence="5" type="ORF">H9Q76_00740</name>
</gene>
<dbReference type="EMBL" id="CP060632">
    <property type="protein sequence ID" value="QNL99870.1"/>
    <property type="molecule type" value="Genomic_DNA"/>
</dbReference>
<proteinExistence type="inferred from homology"/>
<dbReference type="Pfam" id="PF00185">
    <property type="entry name" value="OTCace"/>
    <property type="match status" value="1"/>
</dbReference>
<evidence type="ECO:0000259" key="4">
    <source>
        <dbReference type="Pfam" id="PF02729"/>
    </source>
</evidence>
<protein>
    <submittedName>
        <fullName evidence="5">Ornithine carbamoyltransferase</fullName>
    </submittedName>
</protein>
<dbReference type="Gene3D" id="3.40.50.1370">
    <property type="entry name" value="Aspartate/ornithine carbamoyltransferase"/>
    <property type="match status" value="2"/>
</dbReference>
<dbReference type="SUPFAM" id="SSF53671">
    <property type="entry name" value="Aspartate/ornithine carbamoyltransferase"/>
    <property type="match status" value="1"/>
</dbReference>